<dbReference type="PANTHER" id="PTHR47585:SF2">
    <property type="entry name" value="DUF1446 DOMAIN PROTEIN (AFU_ORTHOLOGUE AFUA_6G11420)"/>
    <property type="match status" value="1"/>
</dbReference>
<keyword evidence="3" id="KW-1185">Reference proteome</keyword>
<feature type="domain" description="Acyclic terpene utilisation N-terminal" evidence="1">
    <location>
        <begin position="11"/>
        <end position="99"/>
    </location>
</feature>
<evidence type="ECO:0000313" key="2">
    <source>
        <dbReference type="EMBL" id="CZT43059.1"/>
    </source>
</evidence>
<dbReference type="EMBL" id="FJVC01000115">
    <property type="protein sequence ID" value="CZT43059.1"/>
    <property type="molecule type" value="Genomic_DNA"/>
</dbReference>
<sequence length="167" mass="18793">MLVDTVLRSRVNAGGSGCDTEGLWKELVQMVKKRGLEGRVDVSCIAGDDVLGVVREKIKSSAECQTMKASKWQRMRNVGIKDGRLKGWKVFDAWMEGADAGDLVRAFLEEEKDRKRDELDEFENLCTGQKLQNWAFKDDFIAAQAYIGGMSIAKELLSVREPLMLFL</sequence>
<dbReference type="Pfam" id="PF07287">
    <property type="entry name" value="AtuA"/>
    <property type="match status" value="1"/>
</dbReference>
<protein>
    <recommendedName>
        <fullName evidence="1">Acyclic terpene utilisation N-terminal domain-containing protein</fullName>
    </recommendedName>
</protein>
<evidence type="ECO:0000259" key="1">
    <source>
        <dbReference type="Pfam" id="PF07287"/>
    </source>
</evidence>
<reference evidence="3" key="1">
    <citation type="submission" date="2016-03" db="EMBL/GenBank/DDBJ databases">
        <authorList>
            <person name="Guldener U."/>
        </authorList>
    </citation>
    <scope>NUCLEOTIDE SEQUENCE [LARGE SCALE GENOMIC DNA]</scope>
</reference>
<organism evidence="2 3">
    <name type="scientific">Rhynchosporium secalis</name>
    <name type="common">Barley scald fungus</name>
    <dbReference type="NCBI Taxonomy" id="38038"/>
    <lineage>
        <taxon>Eukaryota</taxon>
        <taxon>Fungi</taxon>
        <taxon>Dikarya</taxon>
        <taxon>Ascomycota</taxon>
        <taxon>Pezizomycotina</taxon>
        <taxon>Leotiomycetes</taxon>
        <taxon>Helotiales</taxon>
        <taxon>Ploettnerulaceae</taxon>
        <taxon>Rhynchosporium</taxon>
    </lineage>
</organism>
<dbReference type="AlphaFoldDB" id="A0A1E1M1T7"/>
<evidence type="ECO:0000313" key="3">
    <source>
        <dbReference type="Proteomes" id="UP000177625"/>
    </source>
</evidence>
<dbReference type="PANTHER" id="PTHR47585">
    <property type="match status" value="1"/>
</dbReference>
<gene>
    <name evidence="2" type="ORF">RSE6_03038</name>
</gene>
<dbReference type="InterPro" id="IPR010839">
    <property type="entry name" value="AtuA_N"/>
</dbReference>
<proteinExistence type="predicted"/>
<accession>A0A1E1M1T7</accession>
<name>A0A1E1M1T7_RHYSE</name>
<dbReference type="Proteomes" id="UP000177625">
    <property type="component" value="Unassembled WGS sequence"/>
</dbReference>